<organism evidence="1">
    <name type="scientific">Campylobacter jejuni</name>
    <dbReference type="NCBI Taxonomy" id="197"/>
    <lineage>
        <taxon>Bacteria</taxon>
        <taxon>Pseudomonadati</taxon>
        <taxon>Campylobacterota</taxon>
        <taxon>Epsilonproteobacteria</taxon>
        <taxon>Campylobacterales</taxon>
        <taxon>Campylobacteraceae</taxon>
        <taxon>Campylobacter</taxon>
    </lineage>
</organism>
<comment type="caution">
    <text evidence="1">The sequence shown here is derived from an EMBL/GenBank/DDBJ whole genome shotgun (WGS) entry which is preliminary data.</text>
</comment>
<accession>A0A698FMT4</accession>
<dbReference type="AlphaFoldDB" id="A0A698FMT4"/>
<gene>
    <name evidence="1" type="ORF">F2N06_07965</name>
</gene>
<dbReference type="EMBL" id="AAKUWM010000022">
    <property type="protein sequence ID" value="ECV9657934.1"/>
    <property type="molecule type" value="Genomic_DNA"/>
</dbReference>
<proteinExistence type="predicted"/>
<protein>
    <submittedName>
        <fullName evidence="1">Uncharacterized protein</fullName>
    </submittedName>
</protein>
<name>A0A698FMT4_CAMJU</name>
<reference evidence="1" key="1">
    <citation type="submission" date="2019-09" db="EMBL/GenBank/DDBJ databases">
        <authorList>
            <consortium name="GenomeTrakr network: Whole genome sequencing for foodborne pathogen traceback"/>
        </authorList>
    </citation>
    <scope>NUCLEOTIDE SEQUENCE [LARGE SCALE GENOMIC DNA]</scope>
    <source>
        <strain evidence="1">TTU_583</strain>
    </source>
</reference>
<evidence type="ECO:0000313" key="1">
    <source>
        <dbReference type="EMBL" id="ECV9657934.1"/>
    </source>
</evidence>
<sequence length="388" mass="46220">MSRNREDIENLFNEMLKLDKKDVVERLSEILPFKIKDRDEIEPYGKIFEMYCHFLKLVFPRSEVVNILNELLESENLLNKESYWYLHQKAHILQEEKNQMSDYYYALAALKSKNYDLFHISRGIRIYRSDLYSKKLSNFLNDNMVISKNFYINNKDSKHVLITSSDPIYFKKYAQIFYHSAIKYGADNENITIHFHIINPDDECFILLNKMPFANYSIERITLSHFVKKAYYTIPRYSIILDLLSQYKSLDSFTVFDIDVAFDKNINYFLSSFDKYDIGLVLNGMRENYMLPEWSTICAGLAFFKNNKKSLDFIRFYNCYVSNVFDFDDCAQNANWLIDQMALYKAYKLYLEEKDVKYISRTSLVIPAQLYPGGKNNFIIDYKKIFNL</sequence>